<reference evidence="2 3" key="1">
    <citation type="submission" date="2019-01" db="EMBL/GenBank/DDBJ databases">
        <authorList>
            <person name="Sayadi A."/>
        </authorList>
    </citation>
    <scope>NUCLEOTIDE SEQUENCE [LARGE SCALE GENOMIC DNA]</scope>
</reference>
<evidence type="ECO:0000256" key="1">
    <source>
        <dbReference type="SAM" id="MobiDB-lite"/>
    </source>
</evidence>
<name>A0A653DRR3_CALMS</name>
<feature type="compositionally biased region" description="Polar residues" evidence="1">
    <location>
        <begin position="35"/>
        <end position="45"/>
    </location>
</feature>
<dbReference type="Proteomes" id="UP000410492">
    <property type="component" value="Unassembled WGS sequence"/>
</dbReference>
<accession>A0A653DRR3</accession>
<feature type="region of interest" description="Disordered" evidence="1">
    <location>
        <begin position="34"/>
        <end position="58"/>
    </location>
</feature>
<dbReference type="EMBL" id="CAACVG010013589">
    <property type="protein sequence ID" value="VEN62019.1"/>
    <property type="molecule type" value="Genomic_DNA"/>
</dbReference>
<evidence type="ECO:0000313" key="2">
    <source>
        <dbReference type="EMBL" id="VEN62019.1"/>
    </source>
</evidence>
<evidence type="ECO:0000313" key="3">
    <source>
        <dbReference type="Proteomes" id="UP000410492"/>
    </source>
</evidence>
<proteinExistence type="predicted"/>
<organism evidence="2 3">
    <name type="scientific">Callosobruchus maculatus</name>
    <name type="common">Southern cowpea weevil</name>
    <name type="synonym">Pulse bruchid</name>
    <dbReference type="NCBI Taxonomy" id="64391"/>
    <lineage>
        <taxon>Eukaryota</taxon>
        <taxon>Metazoa</taxon>
        <taxon>Ecdysozoa</taxon>
        <taxon>Arthropoda</taxon>
        <taxon>Hexapoda</taxon>
        <taxon>Insecta</taxon>
        <taxon>Pterygota</taxon>
        <taxon>Neoptera</taxon>
        <taxon>Endopterygota</taxon>
        <taxon>Coleoptera</taxon>
        <taxon>Polyphaga</taxon>
        <taxon>Cucujiformia</taxon>
        <taxon>Chrysomeloidea</taxon>
        <taxon>Chrysomelidae</taxon>
        <taxon>Bruchinae</taxon>
        <taxon>Bruchini</taxon>
        <taxon>Callosobruchus</taxon>
    </lineage>
</organism>
<gene>
    <name evidence="2" type="ORF">CALMAC_LOCUS19267</name>
</gene>
<dbReference type="AlphaFoldDB" id="A0A653DRR3"/>
<protein>
    <submittedName>
        <fullName evidence="2">Uncharacterized protein</fullName>
    </submittedName>
</protein>
<keyword evidence="3" id="KW-1185">Reference proteome</keyword>
<sequence>MKTKSWKMMILKFMGVQNCDMIEKTKQEDLDANVLNESATLPESSSSDDETTLGRLRHPVQTKNVGNAFTVETSIRDIFIKNARNGFVWIMYNHFVLIVSIK</sequence>